<organism evidence="2 3">
    <name type="scientific">Vibrio agarivorans</name>
    <dbReference type="NCBI Taxonomy" id="153622"/>
    <lineage>
        <taxon>Bacteria</taxon>
        <taxon>Pseudomonadati</taxon>
        <taxon>Pseudomonadota</taxon>
        <taxon>Gammaproteobacteria</taxon>
        <taxon>Vibrionales</taxon>
        <taxon>Vibrionaceae</taxon>
        <taxon>Vibrio</taxon>
    </lineage>
</organism>
<dbReference type="SUPFAM" id="SSF102220">
    <property type="entry name" value="DNA polymerase III psi subunit"/>
    <property type="match status" value="1"/>
</dbReference>
<keyword evidence="1 2" id="KW-0548">Nucleotidyltransferase</keyword>
<keyword evidence="1" id="KW-0235">DNA replication</keyword>
<keyword evidence="1 2" id="KW-0808">Transferase</keyword>
<gene>
    <name evidence="2" type="ORF">QWJ08_03025</name>
</gene>
<dbReference type="GO" id="GO:0003887">
    <property type="term" value="F:DNA-directed DNA polymerase activity"/>
    <property type="evidence" value="ECO:0007669"/>
    <property type="project" value="UniProtKB-EC"/>
</dbReference>
<dbReference type="InterPro" id="IPR036654">
    <property type="entry name" value="DNA_pol_III_psi_sf"/>
</dbReference>
<comment type="function">
    <text evidence="1">Part of the beta sliding clamp loading complex, which hydrolyzes ATP to load the beta clamp onto primed DNA to form the DNA replication pre-initiation complex. DNA polymerase III is a complex, multichain enzyme responsible for most of the replicative synthesis in bacteria. This DNA polymerase also exhibits 3' to 5' exonuclease activity.</text>
</comment>
<accession>A0ABT7XX64</accession>
<evidence type="ECO:0000256" key="1">
    <source>
        <dbReference type="PIRNR" id="PIRNR029225"/>
    </source>
</evidence>
<keyword evidence="1" id="KW-0239">DNA-directed DNA polymerase</keyword>
<dbReference type="RefSeq" id="WP_289962416.1">
    <property type="nucleotide sequence ID" value="NZ_JAUEOZ010000001.1"/>
</dbReference>
<name>A0ABT7XX64_9VIBR</name>
<dbReference type="Gene3D" id="3.40.50.10220">
    <property type="entry name" value="DNA polymerase III, psi subunit"/>
    <property type="match status" value="1"/>
</dbReference>
<evidence type="ECO:0000313" key="3">
    <source>
        <dbReference type="Proteomes" id="UP001169719"/>
    </source>
</evidence>
<comment type="caution">
    <text evidence="2">The sequence shown here is derived from an EMBL/GenBank/DDBJ whole genome shotgun (WGS) entry which is preliminary data.</text>
</comment>
<reference evidence="2" key="1">
    <citation type="submission" date="2024-05" db="EMBL/GenBank/DDBJ databases">
        <title>Genome Sequences of Four Agar- Degrading Marine Bacteria.</title>
        <authorList>
            <person name="Phillips E.K."/>
            <person name="Shaffer J.C."/>
            <person name="Henson M.W."/>
            <person name="Temperton B."/>
            <person name="Thrash C.J."/>
            <person name="Martin M.O."/>
        </authorList>
    </citation>
    <scope>NUCLEOTIDE SEQUENCE</scope>
    <source>
        <strain evidence="2">EKP203</strain>
    </source>
</reference>
<evidence type="ECO:0000313" key="2">
    <source>
        <dbReference type="EMBL" id="MDN2480369.1"/>
    </source>
</evidence>
<protein>
    <recommendedName>
        <fullName evidence="1">DNA polymerase III subunit psi</fullName>
    </recommendedName>
</protein>
<proteinExistence type="predicted"/>
<keyword evidence="3" id="KW-1185">Reference proteome</keyword>
<dbReference type="EMBL" id="JAUEOZ010000001">
    <property type="protein sequence ID" value="MDN2480369.1"/>
    <property type="molecule type" value="Genomic_DNA"/>
</dbReference>
<dbReference type="Pfam" id="PF03603">
    <property type="entry name" value="DNA_III_psi"/>
    <property type="match status" value="1"/>
</dbReference>
<sequence length="136" mass="15633">MTNLTQTQRDAAYLAEMGITQWNLTHPERLQGVESQQHALDESCRLLLVAPQCPQGKLAEFLEKVLKAMNLSLEQVQHIEPQHWSQVNHQHAEWVWFSGCDKQETAAKSLISPVLEHIDGNNQQRRALWSQIQSQQ</sequence>
<dbReference type="InterPro" id="IPR004615">
    <property type="entry name" value="DNA_pol_III_psi"/>
</dbReference>
<dbReference type="PIRSF" id="PIRSF029225">
    <property type="entry name" value="DNA_pol_III_psi"/>
    <property type="match status" value="1"/>
</dbReference>
<dbReference type="Proteomes" id="UP001169719">
    <property type="component" value="Unassembled WGS sequence"/>
</dbReference>